<accession>A0A2A6BE77</accession>
<dbReference type="PANTHER" id="PTHR21634:SF9">
    <property type="entry name" value="RE13835P"/>
    <property type="match status" value="1"/>
</dbReference>
<dbReference type="InterPro" id="IPR028086">
    <property type="entry name" value="FNIP_C_dom"/>
</dbReference>
<feature type="region of interest" description="Disordered" evidence="1">
    <location>
        <begin position="207"/>
        <end position="242"/>
    </location>
</feature>
<evidence type="ECO:0000313" key="2">
    <source>
        <dbReference type="EnsemblMetazoa" id="PPA39304.1"/>
    </source>
</evidence>
<dbReference type="InterPro" id="IPR028085">
    <property type="entry name" value="FNIP_mid_dom"/>
</dbReference>
<dbReference type="EnsemblMetazoa" id="PPA39304.1">
    <property type="protein sequence ID" value="PPA39304.1"/>
    <property type="gene ID" value="WBGene00277673"/>
</dbReference>
<feature type="region of interest" description="Disordered" evidence="1">
    <location>
        <begin position="9"/>
        <end position="41"/>
    </location>
</feature>
<dbReference type="GO" id="GO:0005737">
    <property type="term" value="C:cytoplasm"/>
    <property type="evidence" value="ECO:0000318"/>
    <property type="project" value="GO_Central"/>
</dbReference>
<protein>
    <submittedName>
        <fullName evidence="2">UDENN FNIP1/2-type domain-containing protein</fullName>
    </submittedName>
</protein>
<dbReference type="PANTHER" id="PTHR21634">
    <property type="entry name" value="RE13835P"/>
    <property type="match status" value="1"/>
</dbReference>
<feature type="compositionally biased region" description="Basic and acidic residues" evidence="1">
    <location>
        <begin position="520"/>
        <end position="532"/>
    </location>
</feature>
<organism evidence="2 3">
    <name type="scientific">Pristionchus pacificus</name>
    <name type="common">Parasitic nematode worm</name>
    <dbReference type="NCBI Taxonomy" id="54126"/>
    <lineage>
        <taxon>Eukaryota</taxon>
        <taxon>Metazoa</taxon>
        <taxon>Ecdysozoa</taxon>
        <taxon>Nematoda</taxon>
        <taxon>Chromadorea</taxon>
        <taxon>Rhabditida</taxon>
        <taxon>Rhabditina</taxon>
        <taxon>Diplogasteromorpha</taxon>
        <taxon>Diplogasteroidea</taxon>
        <taxon>Neodiplogasteridae</taxon>
        <taxon>Pristionchus</taxon>
    </lineage>
</organism>
<dbReference type="PROSITE" id="PS51836">
    <property type="entry name" value="DENN_FNIP12"/>
    <property type="match status" value="1"/>
</dbReference>
<sequence>MAKIMMRYLTLPAPKRRRTDKNNRIRNGEGKGTSHSISSTHSSHEYVDELCWMGDHRLEEPSMRLVLLAESECRVLFDSATITSTKEGEVIGARKSPDGRYQFLRRSEDTCELGQMLFGTMAATGGTASVKMHTLGDNKMLVSRVFTMPVGSCTRNDERRNDQCDSVASSCDSEYGCPLTVHSLDGLSHYVKKAASSCIPPEKFSLTRNHRRSRQSSLQTSCGGGVMDGCDPSSSSTDWDDLRALSPPHRVFSRTRRDEALPANSLQDDQNNLMGLRSRFSSMSAETEVKTVGMGVILEANERHFVLQHMPLIEGELRRLESRVQVAAAHPASFIHHIFEAWHSFSSCLCTLHNTSRLRDPVWIHLLRKPRDSFTTARFCSVLAETSAICETKQTKFFLSNVVTAILMHHMAWIASVAPPPVKMAVDGKMGEMESYGPSSLSISSLHGVNPHVAQLLEISGCVGGASRSARTVVCGSDGALISKILHCLSYFLRCTSIVHREDVTPESMHGVQYPEEESNLMHHHDSSDHSDSSIGGGSMNGDVGHVEVPSSSVTTLLASHEHQSGLGESLLAGPSYSYSPHFVLSGLLRSSESKYKSLMMISDEMSSYADSSLASARQEMCPSSPTPENVTIVADCTEWTVKVLTGDMMTELHSPSESIVQMMETFSGLHREGVSPHVLTDIMEDTLSDLLSKSIALTEILQLEGSIGRLANLNSITSERVAAVVGCDQSDLRLLLNIAAVYCPTILSSLNDSEDDGDSDV</sequence>
<reference evidence="2" key="2">
    <citation type="submission" date="2022-06" db="UniProtKB">
        <authorList>
            <consortium name="EnsemblMetazoa"/>
        </authorList>
    </citation>
    <scope>IDENTIFICATION</scope>
    <source>
        <strain evidence="2">PS312</strain>
    </source>
</reference>
<proteinExistence type="predicted"/>
<dbReference type="Pfam" id="PF14638">
    <property type="entry name" value="FNIP_C"/>
    <property type="match status" value="1"/>
</dbReference>
<name>A0A2A6BE77_PRIPA</name>
<dbReference type="Proteomes" id="UP000005239">
    <property type="component" value="Unassembled WGS sequence"/>
</dbReference>
<reference evidence="3" key="1">
    <citation type="journal article" date="2008" name="Nat. Genet.">
        <title>The Pristionchus pacificus genome provides a unique perspective on nematode lifestyle and parasitism.</title>
        <authorList>
            <person name="Dieterich C."/>
            <person name="Clifton S.W."/>
            <person name="Schuster L.N."/>
            <person name="Chinwalla A."/>
            <person name="Delehaunty K."/>
            <person name="Dinkelacker I."/>
            <person name="Fulton L."/>
            <person name="Fulton R."/>
            <person name="Godfrey J."/>
            <person name="Minx P."/>
            <person name="Mitreva M."/>
            <person name="Roeseler W."/>
            <person name="Tian H."/>
            <person name="Witte H."/>
            <person name="Yang S.P."/>
            <person name="Wilson R.K."/>
            <person name="Sommer R.J."/>
        </authorList>
    </citation>
    <scope>NUCLEOTIDE SEQUENCE [LARGE SCALE GENOMIC DNA]</scope>
    <source>
        <strain evidence="3">PS312</strain>
    </source>
</reference>
<dbReference type="InterPro" id="IPR037545">
    <property type="entry name" value="DENN_FNIP1/2"/>
</dbReference>
<dbReference type="GO" id="GO:0042030">
    <property type="term" value="F:ATPase inhibitor activity"/>
    <property type="evidence" value="ECO:0000318"/>
    <property type="project" value="GO_Central"/>
</dbReference>
<evidence type="ECO:0000256" key="1">
    <source>
        <dbReference type="SAM" id="MobiDB-lite"/>
    </source>
</evidence>
<feature type="region of interest" description="Disordered" evidence="1">
    <location>
        <begin position="520"/>
        <end position="543"/>
    </location>
</feature>
<feature type="compositionally biased region" description="Basic and acidic residues" evidence="1">
    <location>
        <begin position="20"/>
        <end position="29"/>
    </location>
</feature>
<keyword evidence="3" id="KW-1185">Reference proteome</keyword>
<dbReference type="Pfam" id="PF14637">
    <property type="entry name" value="FNIP_M"/>
    <property type="match status" value="1"/>
</dbReference>
<evidence type="ECO:0000313" key="3">
    <source>
        <dbReference type="Proteomes" id="UP000005239"/>
    </source>
</evidence>
<dbReference type="GO" id="GO:0051087">
    <property type="term" value="F:protein-folding chaperone binding"/>
    <property type="evidence" value="ECO:0000318"/>
    <property type="project" value="GO_Central"/>
</dbReference>
<dbReference type="OrthoDB" id="10051712at2759"/>
<gene>
    <name evidence="2" type="primary">WBGene00277673</name>
</gene>
<accession>A0A8R1Z2G9</accession>
<dbReference type="AlphaFoldDB" id="A0A2A6BE77"/>